<keyword evidence="3" id="KW-1185">Reference proteome</keyword>
<evidence type="ECO:0000313" key="3">
    <source>
        <dbReference type="Proteomes" id="UP000236319"/>
    </source>
</evidence>
<comment type="caution">
    <text evidence="2">The sequence shown here is derived from an EMBL/GenBank/DDBJ whole genome shotgun (WGS) entry which is preliminary data.</text>
</comment>
<dbReference type="RefSeq" id="XP_028865070.1">
    <property type="nucleotide sequence ID" value="XM_029009237.1"/>
</dbReference>
<accession>A0A2H6K744</accession>
<dbReference type="Proteomes" id="UP000236319">
    <property type="component" value="Unassembled WGS sequence"/>
</dbReference>
<dbReference type="AlphaFoldDB" id="A0A2H6K744"/>
<dbReference type="VEuPathDB" id="PiroplasmaDB:BOVATA_003200"/>
<name>A0A2H6K744_9APIC</name>
<evidence type="ECO:0000313" key="2">
    <source>
        <dbReference type="EMBL" id="GBE58827.1"/>
    </source>
</evidence>
<dbReference type="GeneID" id="39872597"/>
<proteinExistence type="predicted"/>
<gene>
    <name evidence="2" type="ORF">BOVATA_003200</name>
</gene>
<organism evidence="2 3">
    <name type="scientific">Babesia ovata</name>
    <dbReference type="NCBI Taxonomy" id="189622"/>
    <lineage>
        <taxon>Eukaryota</taxon>
        <taxon>Sar</taxon>
        <taxon>Alveolata</taxon>
        <taxon>Apicomplexa</taxon>
        <taxon>Aconoidasida</taxon>
        <taxon>Piroplasmida</taxon>
        <taxon>Babesiidae</taxon>
        <taxon>Babesia</taxon>
    </lineage>
</organism>
<sequence>MEAPCKFPLTGAHSDVADESRTVEVYHLGVVQEQGGALLLGLAVPPEELDLGVRVPEEHNVKIEHMRECVNVLDLQLGDEDVPFPERQRIRIVRVDTDEADRANAAQVGHSEVLAAEVEVLQRNGYARRQGLDSDAYPLDGEFVVSEDASNGVVKTVSVSSVVLSAERHAVVAQELVPYRGRAIPRGVPVTWVDSVLWPVACALMRVYWRVRPEATSGLFAGSPSFRQLHKLAEARHILRDAPRLSHPKRQIASGEAQLRRNSTQQHKTQTHHSY</sequence>
<dbReference type="EMBL" id="BDSA01000001">
    <property type="protein sequence ID" value="GBE58827.1"/>
    <property type="molecule type" value="Genomic_DNA"/>
</dbReference>
<evidence type="ECO:0000256" key="1">
    <source>
        <dbReference type="SAM" id="MobiDB-lite"/>
    </source>
</evidence>
<feature type="region of interest" description="Disordered" evidence="1">
    <location>
        <begin position="244"/>
        <end position="275"/>
    </location>
</feature>
<protein>
    <submittedName>
        <fullName evidence="2">Vacuolar sorting-associated protein Vps27, putative</fullName>
    </submittedName>
</protein>
<reference evidence="2 3" key="1">
    <citation type="journal article" date="2017" name="BMC Genomics">
        <title>Whole-genome assembly of Babesia ovata and comparative genomics between closely related pathogens.</title>
        <authorList>
            <person name="Yamagishi J."/>
            <person name="Asada M."/>
            <person name="Hakimi H."/>
            <person name="Tanaka T.Q."/>
            <person name="Sugimoto C."/>
            <person name="Kawazu S."/>
        </authorList>
    </citation>
    <scope>NUCLEOTIDE SEQUENCE [LARGE SCALE GENOMIC DNA]</scope>
    <source>
        <strain evidence="2 3">Miyake</strain>
    </source>
</reference>